<accession>K3WLH4</accession>
<dbReference type="VEuPathDB" id="FungiDB:PYU1_G005804"/>
<evidence type="ECO:0000256" key="1">
    <source>
        <dbReference type="SAM" id="Phobius"/>
    </source>
</evidence>
<keyword evidence="1" id="KW-0472">Membrane</keyword>
<dbReference type="EMBL" id="GL376573">
    <property type="status" value="NOT_ANNOTATED_CDS"/>
    <property type="molecule type" value="Genomic_DNA"/>
</dbReference>
<reference evidence="2" key="3">
    <citation type="submission" date="2015-02" db="UniProtKB">
        <authorList>
            <consortium name="EnsemblProtists"/>
        </authorList>
    </citation>
    <scope>IDENTIFICATION</scope>
    <source>
        <strain evidence="2">DAOM BR144</strain>
    </source>
</reference>
<organism evidence="2 3">
    <name type="scientific">Globisporangium ultimum (strain ATCC 200006 / CBS 805.95 / DAOM BR144)</name>
    <name type="common">Pythium ultimum</name>
    <dbReference type="NCBI Taxonomy" id="431595"/>
    <lineage>
        <taxon>Eukaryota</taxon>
        <taxon>Sar</taxon>
        <taxon>Stramenopiles</taxon>
        <taxon>Oomycota</taxon>
        <taxon>Peronosporomycetes</taxon>
        <taxon>Pythiales</taxon>
        <taxon>Pythiaceae</taxon>
        <taxon>Globisporangium</taxon>
    </lineage>
</organism>
<reference evidence="3" key="1">
    <citation type="journal article" date="2010" name="Genome Biol.">
        <title>Genome sequence of the necrotrophic plant pathogen Pythium ultimum reveals original pathogenicity mechanisms and effector repertoire.</title>
        <authorList>
            <person name="Levesque C.A."/>
            <person name="Brouwer H."/>
            <person name="Cano L."/>
            <person name="Hamilton J.P."/>
            <person name="Holt C."/>
            <person name="Huitema E."/>
            <person name="Raffaele S."/>
            <person name="Robideau G.P."/>
            <person name="Thines M."/>
            <person name="Win J."/>
            <person name="Zerillo M.M."/>
            <person name="Beakes G.W."/>
            <person name="Boore J.L."/>
            <person name="Busam D."/>
            <person name="Dumas B."/>
            <person name="Ferriera S."/>
            <person name="Fuerstenberg S.I."/>
            <person name="Gachon C.M."/>
            <person name="Gaulin E."/>
            <person name="Govers F."/>
            <person name="Grenville-Briggs L."/>
            <person name="Horner N."/>
            <person name="Hostetler J."/>
            <person name="Jiang R.H."/>
            <person name="Johnson J."/>
            <person name="Krajaejun T."/>
            <person name="Lin H."/>
            <person name="Meijer H.J."/>
            <person name="Moore B."/>
            <person name="Morris P."/>
            <person name="Phuntmart V."/>
            <person name="Puiu D."/>
            <person name="Shetty J."/>
            <person name="Stajich J.E."/>
            <person name="Tripathy S."/>
            <person name="Wawra S."/>
            <person name="van West P."/>
            <person name="Whitty B.R."/>
            <person name="Coutinho P.M."/>
            <person name="Henrissat B."/>
            <person name="Martin F."/>
            <person name="Thomas P.D."/>
            <person name="Tyler B.M."/>
            <person name="De Vries R.P."/>
            <person name="Kamoun S."/>
            <person name="Yandell M."/>
            <person name="Tisserat N."/>
            <person name="Buell C.R."/>
        </authorList>
    </citation>
    <scope>NUCLEOTIDE SEQUENCE</scope>
    <source>
        <strain evidence="3">DAOM:BR144</strain>
    </source>
</reference>
<name>K3WLH4_GLOUD</name>
<reference evidence="3" key="2">
    <citation type="submission" date="2010-04" db="EMBL/GenBank/DDBJ databases">
        <authorList>
            <person name="Buell R."/>
            <person name="Hamilton J."/>
            <person name="Hostetler J."/>
        </authorList>
    </citation>
    <scope>NUCLEOTIDE SEQUENCE [LARGE SCALE GENOMIC DNA]</scope>
    <source>
        <strain evidence="3">DAOM:BR144</strain>
    </source>
</reference>
<feature type="transmembrane region" description="Helical" evidence="1">
    <location>
        <begin position="6"/>
        <end position="31"/>
    </location>
</feature>
<keyword evidence="3" id="KW-1185">Reference proteome</keyword>
<dbReference type="InParanoid" id="K3WLH4"/>
<dbReference type="Proteomes" id="UP000019132">
    <property type="component" value="Unassembled WGS sequence"/>
</dbReference>
<dbReference type="AlphaFoldDB" id="K3WLH4"/>
<feature type="transmembrane region" description="Helical" evidence="1">
    <location>
        <begin position="51"/>
        <end position="70"/>
    </location>
</feature>
<protein>
    <submittedName>
        <fullName evidence="2">Uncharacterized protein</fullName>
    </submittedName>
</protein>
<evidence type="ECO:0000313" key="3">
    <source>
        <dbReference type="Proteomes" id="UP000019132"/>
    </source>
</evidence>
<dbReference type="OMA" id="ENEWLVM"/>
<dbReference type="HOGENOM" id="CLU_2676543_0_0_1"/>
<sequence length="75" mass="8690">MTLDQLQSVVTSIVVYSALEFGLLLYAHAILRWRFQLSAFHQLAFVLENEWLVMQDMLIAWTVFVLGFTLEHFAG</sequence>
<keyword evidence="1" id="KW-1133">Transmembrane helix</keyword>
<evidence type="ECO:0000313" key="2">
    <source>
        <dbReference type="EnsemblProtists" id="PYU1_T005816"/>
    </source>
</evidence>
<proteinExistence type="predicted"/>
<dbReference type="EnsemblProtists" id="PYU1_T005816">
    <property type="protein sequence ID" value="PYU1_T005816"/>
    <property type="gene ID" value="PYU1_G005804"/>
</dbReference>
<keyword evidence="1" id="KW-0812">Transmembrane</keyword>